<name>A0A2U9C823_SCOMX</name>
<dbReference type="EMBL" id="CP026256">
    <property type="protein sequence ID" value="AWP12751.1"/>
    <property type="molecule type" value="Genomic_DNA"/>
</dbReference>
<dbReference type="Proteomes" id="UP000246464">
    <property type="component" value="Chromosome 14"/>
</dbReference>
<organism evidence="1 2">
    <name type="scientific">Scophthalmus maximus</name>
    <name type="common">Turbot</name>
    <name type="synonym">Psetta maxima</name>
    <dbReference type="NCBI Taxonomy" id="52904"/>
    <lineage>
        <taxon>Eukaryota</taxon>
        <taxon>Metazoa</taxon>
        <taxon>Chordata</taxon>
        <taxon>Craniata</taxon>
        <taxon>Vertebrata</taxon>
        <taxon>Euteleostomi</taxon>
        <taxon>Actinopterygii</taxon>
        <taxon>Neopterygii</taxon>
        <taxon>Teleostei</taxon>
        <taxon>Neoteleostei</taxon>
        <taxon>Acanthomorphata</taxon>
        <taxon>Carangaria</taxon>
        <taxon>Pleuronectiformes</taxon>
        <taxon>Pleuronectoidei</taxon>
        <taxon>Scophthalmidae</taxon>
        <taxon>Scophthalmus</taxon>
    </lineage>
</organism>
<accession>A0A2U9C823</accession>
<protein>
    <submittedName>
        <fullName evidence="1">Uncharacterized protein</fullName>
    </submittedName>
</protein>
<sequence>MDSKEMLMLRHVYCSGPERWINSLRLTGAISGGPSEHGSRSDNDEIFSFFEAVRGFFLGTQRREQRRTDCVRTREGALRDNSYCRYRCRRKH</sequence>
<proteinExistence type="predicted"/>
<reference evidence="1 2" key="1">
    <citation type="submission" date="2017-12" db="EMBL/GenBank/DDBJ databases">
        <title>Integrating genomic resources of turbot (Scophthalmus maximus) in depth evaluation of genetic and physical mapping variation across individuals.</title>
        <authorList>
            <person name="Martinez P."/>
        </authorList>
    </citation>
    <scope>NUCLEOTIDE SEQUENCE [LARGE SCALE GENOMIC DNA]</scope>
</reference>
<gene>
    <name evidence="1" type="ORF">SMAX5B_006724</name>
</gene>
<evidence type="ECO:0000313" key="1">
    <source>
        <dbReference type="EMBL" id="AWP12751.1"/>
    </source>
</evidence>
<dbReference type="AlphaFoldDB" id="A0A2U9C823"/>
<evidence type="ECO:0000313" key="2">
    <source>
        <dbReference type="Proteomes" id="UP000246464"/>
    </source>
</evidence>
<keyword evidence="2" id="KW-1185">Reference proteome</keyword>